<dbReference type="AlphaFoldDB" id="A0A561T598"/>
<dbReference type="Pfam" id="PF20434">
    <property type="entry name" value="BD-FAE"/>
    <property type="match status" value="1"/>
</dbReference>
<evidence type="ECO:0000256" key="1">
    <source>
        <dbReference type="ARBA" id="ARBA00022801"/>
    </source>
</evidence>
<reference evidence="3 4" key="1">
    <citation type="submission" date="2019-06" db="EMBL/GenBank/DDBJ databases">
        <title>Sequencing the genomes of 1000 actinobacteria strains.</title>
        <authorList>
            <person name="Klenk H.-P."/>
        </authorList>
    </citation>
    <scope>NUCLEOTIDE SEQUENCE [LARGE SCALE GENOMIC DNA]</scope>
    <source>
        <strain evidence="3 4">DSM 45671</strain>
    </source>
</reference>
<sequence>MSVIELTTFDVADDRTSDMLAARHAMIEAFRADRRGFVAAKLIRLGERTWLDAVEWTDDAAYDESTAKGGNRPEIAAFFATIDSLVEVRRGTRYDDAEDGPRAVRTVAYGPHPSQVGELYLPAGPGPFPGVVLFHGGYWAAMWDRRQILPVVVDLLSLGVAVYNVDYRRVGEDGGGWPGTFADVAAAVDAMAGIDPAVDAERVVLVGHSAGGHLATWAGLRGGLPAGAVGAGPHVRPVGVVSLSGVLDLVAADGEKFGTDLADTDAEPIWGAPPPARPQVWPAVAATVADGIVPLLVGAHVDEDPERLAVTSPAQMRDGGVPVLAVHGDADEAVPAAYSRTFAESITAQGGRAEFVEYAGARHFDTVDPANPVIWPAVRTWITERLGTTPPDAG</sequence>
<dbReference type="Gene3D" id="3.40.50.1820">
    <property type="entry name" value="alpha/beta hydrolase"/>
    <property type="match status" value="1"/>
</dbReference>
<dbReference type="InterPro" id="IPR050300">
    <property type="entry name" value="GDXG_lipolytic_enzyme"/>
</dbReference>
<evidence type="ECO:0000313" key="4">
    <source>
        <dbReference type="Proteomes" id="UP000321261"/>
    </source>
</evidence>
<name>A0A561T598_9PSEU</name>
<dbReference type="PANTHER" id="PTHR48081">
    <property type="entry name" value="AB HYDROLASE SUPERFAMILY PROTEIN C4A8.06C"/>
    <property type="match status" value="1"/>
</dbReference>
<proteinExistence type="predicted"/>
<dbReference type="GO" id="GO:0016787">
    <property type="term" value="F:hydrolase activity"/>
    <property type="evidence" value="ECO:0007669"/>
    <property type="project" value="UniProtKB-KW"/>
</dbReference>
<dbReference type="InterPro" id="IPR049492">
    <property type="entry name" value="BD-FAE-like_dom"/>
</dbReference>
<gene>
    <name evidence="3" type="ORF">FHX44_118232</name>
</gene>
<protein>
    <submittedName>
        <fullName evidence="3">Acetyl esterase/lipase</fullName>
    </submittedName>
</protein>
<keyword evidence="1" id="KW-0378">Hydrolase</keyword>
<evidence type="ECO:0000259" key="2">
    <source>
        <dbReference type="Pfam" id="PF20434"/>
    </source>
</evidence>
<dbReference type="EMBL" id="VIWU01000001">
    <property type="protein sequence ID" value="TWF82283.1"/>
    <property type="molecule type" value="Genomic_DNA"/>
</dbReference>
<dbReference type="InterPro" id="IPR029058">
    <property type="entry name" value="AB_hydrolase_fold"/>
</dbReference>
<organism evidence="3 4">
    <name type="scientific">Pseudonocardia hierapolitana</name>
    <dbReference type="NCBI Taxonomy" id="1128676"/>
    <lineage>
        <taxon>Bacteria</taxon>
        <taxon>Bacillati</taxon>
        <taxon>Actinomycetota</taxon>
        <taxon>Actinomycetes</taxon>
        <taxon>Pseudonocardiales</taxon>
        <taxon>Pseudonocardiaceae</taxon>
        <taxon>Pseudonocardia</taxon>
    </lineage>
</organism>
<feature type="domain" description="BD-FAE-like" evidence="2">
    <location>
        <begin position="119"/>
        <end position="344"/>
    </location>
</feature>
<comment type="caution">
    <text evidence="3">The sequence shown here is derived from an EMBL/GenBank/DDBJ whole genome shotgun (WGS) entry which is preliminary data.</text>
</comment>
<dbReference type="RefSeq" id="WP_147260621.1">
    <property type="nucleotide sequence ID" value="NZ_VIWU01000001.1"/>
</dbReference>
<evidence type="ECO:0000313" key="3">
    <source>
        <dbReference type="EMBL" id="TWF82283.1"/>
    </source>
</evidence>
<dbReference type="OrthoDB" id="255603at2"/>
<dbReference type="SUPFAM" id="SSF53474">
    <property type="entry name" value="alpha/beta-Hydrolases"/>
    <property type="match status" value="1"/>
</dbReference>
<accession>A0A561T598</accession>
<dbReference type="Proteomes" id="UP000321261">
    <property type="component" value="Unassembled WGS sequence"/>
</dbReference>
<keyword evidence="4" id="KW-1185">Reference proteome</keyword>